<dbReference type="STRING" id="1484053.SAMN05444274_10225"/>
<dbReference type="InterPro" id="IPR050300">
    <property type="entry name" value="GDXG_lipolytic_enzyme"/>
</dbReference>
<evidence type="ECO:0000256" key="1">
    <source>
        <dbReference type="ARBA" id="ARBA00022801"/>
    </source>
</evidence>
<feature type="domain" description="BD-FAE-like" evidence="2">
    <location>
        <begin position="55"/>
        <end position="251"/>
    </location>
</feature>
<dbReference type="AlphaFoldDB" id="A0A1M4V8W3"/>
<organism evidence="3 4">
    <name type="scientific">Mariniphaga anaerophila</name>
    <dbReference type="NCBI Taxonomy" id="1484053"/>
    <lineage>
        <taxon>Bacteria</taxon>
        <taxon>Pseudomonadati</taxon>
        <taxon>Bacteroidota</taxon>
        <taxon>Bacteroidia</taxon>
        <taxon>Marinilabiliales</taxon>
        <taxon>Prolixibacteraceae</taxon>
        <taxon>Mariniphaga</taxon>
    </lineage>
</organism>
<dbReference type="SUPFAM" id="SSF53474">
    <property type="entry name" value="alpha/beta-Hydrolases"/>
    <property type="match status" value="1"/>
</dbReference>
<keyword evidence="4" id="KW-1185">Reference proteome</keyword>
<dbReference type="GO" id="GO:0016787">
    <property type="term" value="F:hydrolase activity"/>
    <property type="evidence" value="ECO:0007669"/>
    <property type="project" value="UniProtKB-KW"/>
</dbReference>
<dbReference type="Pfam" id="PF20434">
    <property type="entry name" value="BD-FAE"/>
    <property type="match status" value="1"/>
</dbReference>
<dbReference type="InterPro" id="IPR029058">
    <property type="entry name" value="AB_hydrolase_fold"/>
</dbReference>
<dbReference type="PROSITE" id="PS51257">
    <property type="entry name" value="PROKAR_LIPOPROTEIN"/>
    <property type="match status" value="1"/>
</dbReference>
<gene>
    <name evidence="3" type="ORF">SAMN05444274_10225</name>
</gene>
<evidence type="ECO:0000313" key="4">
    <source>
        <dbReference type="Proteomes" id="UP000184164"/>
    </source>
</evidence>
<dbReference type="OrthoDB" id="9777975at2"/>
<dbReference type="InterPro" id="IPR049492">
    <property type="entry name" value="BD-FAE-like_dom"/>
</dbReference>
<protein>
    <submittedName>
        <fullName evidence="3">Acetyl esterase/lipase</fullName>
    </submittedName>
</protein>
<dbReference type="Gene3D" id="3.40.50.1820">
    <property type="entry name" value="alpha/beta hydrolase"/>
    <property type="match status" value="1"/>
</dbReference>
<proteinExistence type="predicted"/>
<name>A0A1M4V8W3_9BACT</name>
<evidence type="ECO:0000259" key="2">
    <source>
        <dbReference type="Pfam" id="PF20434"/>
    </source>
</evidence>
<dbReference type="Proteomes" id="UP000184164">
    <property type="component" value="Unassembled WGS sequence"/>
</dbReference>
<sequence>MNIKRAFISIIIPVFVFIFSCSGQNYTPVERNVPSGVVVEKDINYVSYNNRQLFLDIYRPSNVGNEKLPVLIVVRGGGWARGDKEGFGHMAAALAQRGFASICIEYRTSTEALFPAALMDLKSAVQWIESNSDKYGFDPYSIGAVGGSAGAHLAALLGVTSKINSLNPSARDEGFAIQAVVGLAPLMDFTKLSDNKGIVKWLGKPLVVDYELWKSASPISYVDKDTPPMLLIHSSSDPVVHYEQSILAIDKLAKMDIYTELVLIPNAPHAFWNYEEWFEYTMDKTASFFRAKLIE</sequence>
<accession>A0A1M4V8W3</accession>
<evidence type="ECO:0000313" key="3">
    <source>
        <dbReference type="EMBL" id="SHE65436.1"/>
    </source>
</evidence>
<keyword evidence="1" id="KW-0378">Hydrolase</keyword>
<dbReference type="EMBL" id="FQUM01000002">
    <property type="protein sequence ID" value="SHE65436.1"/>
    <property type="molecule type" value="Genomic_DNA"/>
</dbReference>
<dbReference type="PANTHER" id="PTHR48081:SF13">
    <property type="entry name" value="ALPHA_BETA HYDROLASE"/>
    <property type="match status" value="1"/>
</dbReference>
<reference evidence="3 4" key="1">
    <citation type="submission" date="2016-11" db="EMBL/GenBank/DDBJ databases">
        <authorList>
            <person name="Jaros S."/>
            <person name="Januszkiewicz K."/>
            <person name="Wedrychowicz H."/>
        </authorList>
    </citation>
    <scope>NUCLEOTIDE SEQUENCE [LARGE SCALE GENOMIC DNA]</scope>
    <source>
        <strain evidence="3 4">DSM 26910</strain>
    </source>
</reference>
<dbReference type="PANTHER" id="PTHR48081">
    <property type="entry name" value="AB HYDROLASE SUPERFAMILY PROTEIN C4A8.06C"/>
    <property type="match status" value="1"/>
</dbReference>